<dbReference type="Pfam" id="PF12833">
    <property type="entry name" value="HTH_18"/>
    <property type="match status" value="1"/>
</dbReference>
<dbReference type="EMBL" id="JAKXMK010000037">
    <property type="protein sequence ID" value="MCH6170890.1"/>
    <property type="molecule type" value="Genomic_DNA"/>
</dbReference>
<dbReference type="SUPFAM" id="SSF51182">
    <property type="entry name" value="RmlC-like cupins"/>
    <property type="match status" value="1"/>
</dbReference>
<dbReference type="Gene3D" id="1.10.10.60">
    <property type="entry name" value="Homeodomain-like"/>
    <property type="match status" value="2"/>
</dbReference>
<dbReference type="InterPro" id="IPR014710">
    <property type="entry name" value="RmlC-like_jellyroll"/>
</dbReference>
<name>A0ABS9TQT6_9PSEU</name>
<dbReference type="PROSITE" id="PS01124">
    <property type="entry name" value="HTH_ARAC_FAMILY_2"/>
    <property type="match status" value="1"/>
</dbReference>
<keyword evidence="5" id="KW-1185">Reference proteome</keyword>
<dbReference type="InterPro" id="IPR011051">
    <property type="entry name" value="RmlC_Cupin_sf"/>
</dbReference>
<dbReference type="InterPro" id="IPR018060">
    <property type="entry name" value="HTH_AraC"/>
</dbReference>
<dbReference type="Proteomes" id="UP001299970">
    <property type="component" value="Unassembled WGS sequence"/>
</dbReference>
<dbReference type="PANTHER" id="PTHR11019:SF199">
    <property type="entry name" value="HTH-TYPE TRANSCRIPTIONAL REGULATOR NIMR"/>
    <property type="match status" value="1"/>
</dbReference>
<sequence length="260" mass="28292">MPKTRHELTQPEQVHQLGHAERTPLHTHTRGHLVYPATGVLSLVTKSGSWIAPPNRSVWIPPGFAHQHRAHGATDMRVVFMAPGLVALLPAHPAVLVMTPLARQAVLSLTGPVSRPAGARARLRRVVIDDIVAAPEQPLHLPEPADDRLRAVAHLVAHDMSSPATLAELGHRVGASERTLSRLFQAETGMSFPQWRTQLRIHRALLLLADGVPVIDTAVACGWANPSAFIDIFATLVGQTPGRYQRSIFRQVDEGISDSV</sequence>
<keyword evidence="1" id="KW-0805">Transcription regulation</keyword>
<protein>
    <submittedName>
        <fullName evidence="4">Helix-turn-helix transcriptional regulator</fullName>
    </submittedName>
</protein>
<evidence type="ECO:0000313" key="4">
    <source>
        <dbReference type="EMBL" id="MCH6170890.1"/>
    </source>
</evidence>
<organism evidence="4 5">
    <name type="scientific">Pseudonocardia alaniniphila</name>
    <dbReference type="NCBI Taxonomy" id="75291"/>
    <lineage>
        <taxon>Bacteria</taxon>
        <taxon>Bacillati</taxon>
        <taxon>Actinomycetota</taxon>
        <taxon>Actinomycetes</taxon>
        <taxon>Pseudonocardiales</taxon>
        <taxon>Pseudonocardiaceae</taxon>
        <taxon>Pseudonocardia</taxon>
    </lineage>
</organism>
<dbReference type="Gene3D" id="2.60.120.10">
    <property type="entry name" value="Jelly Rolls"/>
    <property type="match status" value="1"/>
</dbReference>
<proteinExistence type="predicted"/>
<dbReference type="SUPFAM" id="SSF46689">
    <property type="entry name" value="Homeodomain-like"/>
    <property type="match status" value="1"/>
</dbReference>
<comment type="caution">
    <text evidence="4">The sequence shown here is derived from an EMBL/GenBank/DDBJ whole genome shotgun (WGS) entry which is preliminary data.</text>
</comment>
<dbReference type="InterPro" id="IPR009057">
    <property type="entry name" value="Homeodomain-like_sf"/>
</dbReference>
<gene>
    <name evidence="4" type="ORF">MMF94_34755</name>
</gene>
<dbReference type="PANTHER" id="PTHR11019">
    <property type="entry name" value="HTH-TYPE TRANSCRIPTIONAL REGULATOR NIMR"/>
    <property type="match status" value="1"/>
</dbReference>
<dbReference type="RefSeq" id="WP_241041697.1">
    <property type="nucleotide sequence ID" value="NZ_BAAAJF010000017.1"/>
</dbReference>
<keyword evidence="2" id="KW-0804">Transcription</keyword>
<dbReference type="SMART" id="SM00342">
    <property type="entry name" value="HTH_ARAC"/>
    <property type="match status" value="1"/>
</dbReference>
<evidence type="ECO:0000259" key="3">
    <source>
        <dbReference type="PROSITE" id="PS01124"/>
    </source>
</evidence>
<dbReference type="CDD" id="cd06124">
    <property type="entry name" value="cupin_NimR-like_N"/>
    <property type="match status" value="1"/>
</dbReference>
<evidence type="ECO:0000256" key="2">
    <source>
        <dbReference type="ARBA" id="ARBA00023163"/>
    </source>
</evidence>
<accession>A0ABS9TQT6</accession>
<evidence type="ECO:0000256" key="1">
    <source>
        <dbReference type="ARBA" id="ARBA00023015"/>
    </source>
</evidence>
<feature type="domain" description="HTH araC/xylS-type" evidence="3">
    <location>
        <begin position="150"/>
        <end position="247"/>
    </location>
</feature>
<reference evidence="4 5" key="1">
    <citation type="submission" date="2022-03" db="EMBL/GenBank/DDBJ databases">
        <title>Pseudonocardia alaer sp. nov., a novel actinomycete isolated from reed forest soil.</title>
        <authorList>
            <person name="Wang L."/>
        </authorList>
    </citation>
    <scope>NUCLEOTIDE SEQUENCE [LARGE SCALE GENOMIC DNA]</scope>
    <source>
        <strain evidence="4 5">Y-16303</strain>
    </source>
</reference>
<evidence type="ECO:0000313" key="5">
    <source>
        <dbReference type="Proteomes" id="UP001299970"/>
    </source>
</evidence>